<dbReference type="InterPro" id="IPR013106">
    <property type="entry name" value="Ig_V-set"/>
</dbReference>
<sequence length="257" mass="28331">MQHCKSIELDSSALPTITRTKDKDTGTPEARLLQQPMSITSTVRGEVTEQQSQHSCGIPGAAENMQILMPPGQSCCALAILLAIVDFQRGGCLQVTSSVSQQGGQLVFTCTLWHKRGEAEGLILFWCKDRRSDCSPETSLEQLRVKRDPGTDGSNEQKSQLVFTIDQATPSDSGTYQCCARSQKPEIYIHGHFVSVLVTGNHTEIRPRQRQDHIDSTPSSDFLQVKACGMLVTILVALQGMFRRDFSAPSYEFVLPV</sequence>
<evidence type="ECO:0000256" key="1">
    <source>
        <dbReference type="SAM" id="MobiDB-lite"/>
    </source>
</evidence>
<comment type="caution">
    <text evidence="3">The sequence shown here is derived from an EMBL/GenBank/DDBJ whole genome shotgun (WGS) entry which is preliminary data.</text>
</comment>
<evidence type="ECO:0000313" key="3">
    <source>
        <dbReference type="EMBL" id="KAH0510413.1"/>
    </source>
</evidence>
<proteinExistence type="predicted"/>
<accession>A0A8J6KSV6</accession>
<dbReference type="Pfam" id="PF07686">
    <property type="entry name" value="V-set"/>
    <property type="match status" value="1"/>
</dbReference>
<dbReference type="InterPro" id="IPR003599">
    <property type="entry name" value="Ig_sub"/>
</dbReference>
<dbReference type="Proteomes" id="UP000710432">
    <property type="component" value="Unassembled WGS sequence"/>
</dbReference>
<dbReference type="InterPro" id="IPR042385">
    <property type="entry name" value="CD160"/>
</dbReference>
<dbReference type="PROSITE" id="PS50835">
    <property type="entry name" value="IG_LIKE"/>
    <property type="match status" value="1"/>
</dbReference>
<gene>
    <name evidence="3" type="ORF">LTLLF_154915</name>
</gene>
<feature type="domain" description="Ig-like" evidence="2">
    <location>
        <begin position="102"/>
        <end position="188"/>
    </location>
</feature>
<dbReference type="GO" id="GO:0002819">
    <property type="term" value="P:regulation of adaptive immune response"/>
    <property type="evidence" value="ECO:0007669"/>
    <property type="project" value="InterPro"/>
</dbReference>
<dbReference type="Gene3D" id="2.60.40.10">
    <property type="entry name" value="Immunoglobulins"/>
    <property type="match status" value="1"/>
</dbReference>
<reference evidence="3" key="1">
    <citation type="submission" date="2020-03" db="EMBL/GenBank/DDBJ databases">
        <title>Studies in the Genomics of Life Span.</title>
        <authorList>
            <person name="Glass D."/>
        </authorList>
    </citation>
    <scope>NUCLEOTIDE SEQUENCE</scope>
    <source>
        <strain evidence="3">LTLLF</strain>
        <tissue evidence="3">Muscle</tissue>
    </source>
</reference>
<dbReference type="InterPro" id="IPR013783">
    <property type="entry name" value="Ig-like_fold"/>
</dbReference>
<evidence type="ECO:0000313" key="4">
    <source>
        <dbReference type="Proteomes" id="UP000710432"/>
    </source>
</evidence>
<dbReference type="EMBL" id="JAATJU010022515">
    <property type="protein sequence ID" value="KAH0510413.1"/>
    <property type="molecule type" value="Genomic_DNA"/>
</dbReference>
<dbReference type="SUPFAM" id="SSF48726">
    <property type="entry name" value="Immunoglobulin"/>
    <property type="match status" value="1"/>
</dbReference>
<dbReference type="PANTHER" id="PTHR15425">
    <property type="entry name" value="CD160 ANTIGEN"/>
    <property type="match status" value="1"/>
</dbReference>
<dbReference type="PANTHER" id="PTHR15425:SF0">
    <property type="entry name" value="CD160 ANTIGEN"/>
    <property type="match status" value="1"/>
</dbReference>
<dbReference type="InterPro" id="IPR036179">
    <property type="entry name" value="Ig-like_dom_sf"/>
</dbReference>
<organism evidence="3 4">
    <name type="scientific">Microtus ochrogaster</name>
    <name type="common">Prairie vole</name>
    <dbReference type="NCBI Taxonomy" id="79684"/>
    <lineage>
        <taxon>Eukaryota</taxon>
        <taxon>Metazoa</taxon>
        <taxon>Chordata</taxon>
        <taxon>Craniata</taxon>
        <taxon>Vertebrata</taxon>
        <taxon>Euteleostomi</taxon>
        <taxon>Mammalia</taxon>
        <taxon>Eutheria</taxon>
        <taxon>Euarchontoglires</taxon>
        <taxon>Glires</taxon>
        <taxon>Rodentia</taxon>
        <taxon>Myomorpha</taxon>
        <taxon>Muroidea</taxon>
        <taxon>Cricetidae</taxon>
        <taxon>Arvicolinae</taxon>
        <taxon>Microtus</taxon>
    </lineage>
</organism>
<name>A0A8J6KSV6_MICOH</name>
<dbReference type="GO" id="GO:0005886">
    <property type="term" value="C:plasma membrane"/>
    <property type="evidence" value="ECO:0007669"/>
    <property type="project" value="TreeGrafter"/>
</dbReference>
<evidence type="ECO:0000259" key="2">
    <source>
        <dbReference type="PROSITE" id="PS50835"/>
    </source>
</evidence>
<dbReference type="AlphaFoldDB" id="A0A8J6KSV6"/>
<feature type="region of interest" description="Disordered" evidence="1">
    <location>
        <begin position="138"/>
        <end position="158"/>
    </location>
</feature>
<dbReference type="InterPro" id="IPR007110">
    <property type="entry name" value="Ig-like_dom"/>
</dbReference>
<dbReference type="SMART" id="SM00409">
    <property type="entry name" value="IG"/>
    <property type="match status" value="1"/>
</dbReference>
<protein>
    <submittedName>
        <fullName evidence="3">CD160 antigen</fullName>
    </submittedName>
</protein>
<dbReference type="CDD" id="cd21392">
    <property type="entry name" value="IgC2_CD160"/>
    <property type="match status" value="1"/>
</dbReference>
<dbReference type="GO" id="GO:0004888">
    <property type="term" value="F:transmembrane signaling receptor activity"/>
    <property type="evidence" value="ECO:0007669"/>
    <property type="project" value="InterPro"/>
</dbReference>